<gene>
    <name evidence="6" type="ORF">GQ588_03935</name>
</gene>
<evidence type="ECO:0000313" key="6">
    <source>
        <dbReference type="EMBL" id="QGZ99855.1"/>
    </source>
</evidence>
<evidence type="ECO:0000256" key="2">
    <source>
        <dbReference type="ARBA" id="ARBA00022630"/>
    </source>
</evidence>
<dbReference type="RefSeq" id="WP_019226221.1">
    <property type="nucleotide sequence ID" value="NZ_CP046996.1"/>
</dbReference>
<protein>
    <submittedName>
        <fullName evidence="6">FAD-dependent oxidoreductase</fullName>
    </submittedName>
</protein>
<sequence>MKRVIVVGSGAGGAASAKKLQGKFQVTVLEAGREFKPFSINLSILEKLRKTGLFFDEREIQLLFPSMSVRKTSDSMVMVSGRGLGGTTTLSAGNALRMDKGLKDLGIDLDDEFEELYREIPVTDDHRPKWQNSTKRLFEICTEMDLNPVPLPKLGNYQRCTGCGRCVLGCRYHVKWDSRQFLNAAQDLGAELITGCQVVKLVTEKGLVKGVQAQKGFNSVFYPADIVILAAGGFSTPVILQNSGIECESRLFVDPVLCVAARQKGSLQNKELSMPFAVQREHAILSPYFDYLSFFFHPSWRYPAQDIVSLMIKLADSSAGTVDNKNIRKTLSDIDQERLREEVELCMEILSTYGIKKDTIFLGTINAGHPGGMLPLTADEAVTFHNPRLPENLYVADATLFPESLGNPPILTIMAMAKRVSKIIIDKNSL</sequence>
<dbReference type="InterPro" id="IPR000172">
    <property type="entry name" value="GMC_OxRdtase_N"/>
</dbReference>
<dbReference type="PANTHER" id="PTHR46056:SF12">
    <property type="entry name" value="LONG-CHAIN-ALCOHOL OXIDASE"/>
    <property type="match status" value="1"/>
</dbReference>
<keyword evidence="4" id="KW-0560">Oxidoreductase</keyword>
<keyword evidence="2" id="KW-0285">Flavoprotein</keyword>
<dbReference type="InterPro" id="IPR036188">
    <property type="entry name" value="FAD/NAD-bd_sf"/>
</dbReference>
<evidence type="ECO:0000256" key="3">
    <source>
        <dbReference type="ARBA" id="ARBA00022827"/>
    </source>
</evidence>
<evidence type="ECO:0000259" key="5">
    <source>
        <dbReference type="PROSITE" id="PS51379"/>
    </source>
</evidence>
<evidence type="ECO:0000313" key="7">
    <source>
        <dbReference type="Proteomes" id="UP000430508"/>
    </source>
</evidence>
<dbReference type="InterPro" id="IPR017896">
    <property type="entry name" value="4Fe4S_Fe-S-bd"/>
</dbReference>
<dbReference type="SUPFAM" id="SSF51905">
    <property type="entry name" value="FAD/NAD(P)-binding domain"/>
    <property type="match status" value="1"/>
</dbReference>
<proteinExistence type="inferred from homology"/>
<keyword evidence="3" id="KW-0274">FAD</keyword>
<organism evidence="6 7">
    <name type="scientific">Dehalobacter restrictus</name>
    <dbReference type="NCBI Taxonomy" id="55583"/>
    <lineage>
        <taxon>Bacteria</taxon>
        <taxon>Bacillati</taxon>
        <taxon>Bacillota</taxon>
        <taxon>Clostridia</taxon>
        <taxon>Eubacteriales</taxon>
        <taxon>Desulfitobacteriaceae</taxon>
        <taxon>Dehalobacter</taxon>
    </lineage>
</organism>
<comment type="similarity">
    <text evidence="1">Belongs to the GMC oxidoreductase family.</text>
</comment>
<name>A0A857DI02_9FIRM</name>
<accession>A0A857DI02</accession>
<dbReference type="PROSITE" id="PS51379">
    <property type="entry name" value="4FE4S_FER_2"/>
    <property type="match status" value="1"/>
</dbReference>
<reference evidence="6 7" key="1">
    <citation type="submission" date="2019-12" db="EMBL/GenBank/DDBJ databases">
        <title>Sequence classification of anaerobic respiratory reductive dehalogenases: First we see many, then we see few.</title>
        <authorList>
            <person name="Molenda O."/>
            <person name="Puentes Jacome L.A."/>
            <person name="Cao X."/>
            <person name="Nesbo C.L."/>
            <person name="Tang S."/>
            <person name="Morson N."/>
            <person name="Patron J."/>
            <person name="Lomheim L."/>
            <person name="Wishart D.S."/>
            <person name="Edwards E.A."/>
        </authorList>
    </citation>
    <scope>NUCLEOTIDE SEQUENCE [LARGE SCALE GENOMIC DNA]</scope>
    <source>
        <strain evidence="6 7">12DCA</strain>
    </source>
</reference>
<dbReference type="GO" id="GO:0016614">
    <property type="term" value="F:oxidoreductase activity, acting on CH-OH group of donors"/>
    <property type="evidence" value="ECO:0007669"/>
    <property type="project" value="InterPro"/>
</dbReference>
<dbReference type="EMBL" id="CP046996">
    <property type="protein sequence ID" value="QGZ99855.1"/>
    <property type="molecule type" value="Genomic_DNA"/>
</dbReference>
<evidence type="ECO:0000256" key="1">
    <source>
        <dbReference type="ARBA" id="ARBA00010790"/>
    </source>
</evidence>
<evidence type="ECO:0000256" key="4">
    <source>
        <dbReference type="ARBA" id="ARBA00023002"/>
    </source>
</evidence>
<dbReference type="Proteomes" id="UP000430508">
    <property type="component" value="Chromosome"/>
</dbReference>
<dbReference type="AlphaFoldDB" id="A0A857DI02"/>
<dbReference type="Pfam" id="PF00732">
    <property type="entry name" value="GMC_oxred_N"/>
    <property type="match status" value="1"/>
</dbReference>
<dbReference type="Gene3D" id="3.50.50.60">
    <property type="entry name" value="FAD/NAD(P)-binding domain"/>
    <property type="match status" value="2"/>
</dbReference>
<dbReference type="PANTHER" id="PTHR46056">
    <property type="entry name" value="LONG-CHAIN-ALCOHOL OXIDASE"/>
    <property type="match status" value="1"/>
</dbReference>
<feature type="domain" description="4Fe-4S ferredoxin-type" evidence="5">
    <location>
        <begin position="150"/>
        <end position="179"/>
    </location>
</feature>
<dbReference type="GO" id="GO:0050660">
    <property type="term" value="F:flavin adenine dinucleotide binding"/>
    <property type="evidence" value="ECO:0007669"/>
    <property type="project" value="InterPro"/>
</dbReference>